<comment type="subunit">
    <text evidence="1 8">Homodimer.</text>
</comment>
<dbReference type="CDD" id="cd07717">
    <property type="entry name" value="RNaseZ_ZiPD-like_MBL-fold"/>
    <property type="match status" value="1"/>
</dbReference>
<feature type="transmembrane region" description="Helical" evidence="9">
    <location>
        <begin position="12"/>
        <end position="37"/>
    </location>
</feature>
<dbReference type="NCBIfam" id="TIGR02651">
    <property type="entry name" value="RNase_Z"/>
    <property type="match status" value="1"/>
</dbReference>
<dbReference type="Proteomes" id="UP000075531">
    <property type="component" value="Unassembled WGS sequence"/>
</dbReference>
<evidence type="ECO:0000313" key="10">
    <source>
        <dbReference type="EMBL" id="KYH34042.1"/>
    </source>
</evidence>
<keyword evidence="9" id="KW-1133">Transmembrane helix</keyword>
<proteinExistence type="inferred from homology"/>
<evidence type="ECO:0000256" key="2">
    <source>
        <dbReference type="ARBA" id="ARBA00022694"/>
    </source>
</evidence>
<comment type="similarity">
    <text evidence="8">Belongs to the RNase Z family.</text>
</comment>
<feature type="binding site" evidence="8">
    <location>
        <position position="230"/>
    </location>
    <ligand>
        <name>Zn(2+)</name>
        <dbReference type="ChEBI" id="CHEBI:29105"/>
        <label>1</label>
        <note>catalytic</note>
    </ligand>
</feature>
<dbReference type="HAMAP" id="MF_01818">
    <property type="entry name" value="RNase_Z_BN"/>
    <property type="match status" value="1"/>
</dbReference>
<dbReference type="STRING" id="1121338.CLTEP_20430"/>
<feature type="active site" description="Proton acceptor" evidence="8">
    <location>
        <position position="89"/>
    </location>
</feature>
<feature type="binding site" evidence="8">
    <location>
        <position position="87"/>
    </location>
    <ligand>
        <name>Zn(2+)</name>
        <dbReference type="ChEBI" id="CHEBI:29105"/>
        <label>1</label>
        <note>catalytic</note>
    </ligand>
</feature>
<dbReference type="NCBIfam" id="NF000801">
    <property type="entry name" value="PRK00055.1-3"/>
    <property type="match status" value="1"/>
</dbReference>
<accession>A0A151B2Q0</accession>
<keyword evidence="9" id="KW-0812">Transmembrane</keyword>
<dbReference type="InterPro" id="IPR013471">
    <property type="entry name" value="RNase_Z/BN"/>
</dbReference>
<keyword evidence="3 8" id="KW-0540">Nuclease</keyword>
<dbReference type="PANTHER" id="PTHR46018">
    <property type="entry name" value="ZINC PHOSPHODIESTERASE ELAC PROTEIN 1"/>
    <property type="match status" value="1"/>
</dbReference>
<evidence type="ECO:0000256" key="1">
    <source>
        <dbReference type="ARBA" id="ARBA00011738"/>
    </source>
</evidence>
<comment type="catalytic activity">
    <reaction evidence="8">
        <text>Endonucleolytic cleavage of RNA, removing extra 3' nucleotides from tRNA precursor, generating 3' termini of tRNAs. A 3'-hydroxy group is left at the tRNA terminus and a 5'-phosphoryl group is left at the trailer molecule.</text>
        <dbReference type="EC" id="3.1.26.11"/>
    </reaction>
</comment>
<dbReference type="Pfam" id="PF23023">
    <property type="entry name" value="Anti-Pycsar_Apyc1"/>
    <property type="match status" value="1"/>
</dbReference>
<keyword evidence="7 8" id="KW-0862">Zinc</keyword>
<gene>
    <name evidence="8 10" type="primary">rnz</name>
    <name evidence="10" type="ORF">CLTEP_20430</name>
</gene>
<evidence type="ECO:0000256" key="9">
    <source>
        <dbReference type="SAM" id="Phobius"/>
    </source>
</evidence>
<dbReference type="GO" id="GO:0008270">
    <property type="term" value="F:zinc ion binding"/>
    <property type="evidence" value="ECO:0007669"/>
    <property type="project" value="UniProtKB-UniRule"/>
</dbReference>
<feature type="binding site" evidence="8">
    <location>
        <position position="162"/>
    </location>
    <ligand>
        <name>Zn(2+)</name>
        <dbReference type="ChEBI" id="CHEBI:29105"/>
        <label>1</label>
        <note>catalytic</note>
    </ligand>
</feature>
<name>A0A151B2Q0_9CLOT</name>
<dbReference type="InterPro" id="IPR036866">
    <property type="entry name" value="RibonucZ/Hydroxyglut_hydro"/>
</dbReference>
<protein>
    <recommendedName>
        <fullName evidence="8">Ribonuclease Z</fullName>
        <shortName evidence="8">RNase Z</shortName>
        <ecNumber evidence="8">3.1.26.11</ecNumber>
    </recommendedName>
    <alternativeName>
        <fullName evidence="8">tRNA 3 endonuclease</fullName>
    </alternativeName>
    <alternativeName>
        <fullName evidence="8">tRNase Z</fullName>
    </alternativeName>
</protein>
<evidence type="ECO:0000256" key="8">
    <source>
        <dbReference type="HAMAP-Rule" id="MF_01818"/>
    </source>
</evidence>
<feature type="binding site" evidence="8">
    <location>
        <position position="90"/>
    </location>
    <ligand>
        <name>Zn(2+)</name>
        <dbReference type="ChEBI" id="CHEBI:29105"/>
        <label>2</label>
        <note>catalytic</note>
    </ligand>
</feature>
<keyword evidence="9" id="KW-0472">Membrane</keyword>
<keyword evidence="2 8" id="KW-0819">tRNA processing</keyword>
<feature type="binding site" evidence="8">
    <location>
        <position position="289"/>
    </location>
    <ligand>
        <name>Zn(2+)</name>
        <dbReference type="ChEBI" id="CHEBI:29105"/>
        <label>2</label>
        <note>catalytic</note>
    </ligand>
</feature>
<evidence type="ECO:0000256" key="4">
    <source>
        <dbReference type="ARBA" id="ARBA00022723"/>
    </source>
</evidence>
<evidence type="ECO:0000313" key="11">
    <source>
        <dbReference type="Proteomes" id="UP000075531"/>
    </source>
</evidence>
<evidence type="ECO:0000256" key="6">
    <source>
        <dbReference type="ARBA" id="ARBA00022801"/>
    </source>
</evidence>
<dbReference type="EMBL" id="LTBA01000028">
    <property type="protein sequence ID" value="KYH34042.1"/>
    <property type="molecule type" value="Genomic_DNA"/>
</dbReference>
<reference evidence="10 11" key="1">
    <citation type="submission" date="2016-02" db="EMBL/GenBank/DDBJ databases">
        <title>Genome sequence of Clostridium tepidiprofundi DSM 19306.</title>
        <authorList>
            <person name="Poehlein A."/>
            <person name="Daniel R."/>
        </authorList>
    </citation>
    <scope>NUCLEOTIDE SEQUENCE [LARGE SCALE GENOMIC DNA]</scope>
    <source>
        <strain evidence="10 11">DSM 19306</strain>
    </source>
</reference>
<comment type="function">
    <text evidence="8">Zinc phosphodiesterase, which displays some tRNA 3'-processing endonuclease activity. Probably involved in tRNA maturation, by removing a 3'-trailer from precursor tRNA.</text>
</comment>
<comment type="cofactor">
    <cofactor evidence="8">
        <name>Zn(2+)</name>
        <dbReference type="ChEBI" id="CHEBI:29105"/>
    </cofactor>
    <text evidence="8">Binds 2 Zn(2+) ions.</text>
</comment>
<dbReference type="GO" id="GO:0042781">
    <property type="term" value="F:3'-tRNA processing endoribonuclease activity"/>
    <property type="evidence" value="ECO:0007669"/>
    <property type="project" value="UniProtKB-UniRule"/>
</dbReference>
<organism evidence="10 11">
    <name type="scientific">Clostridium tepidiprofundi DSM 19306</name>
    <dbReference type="NCBI Taxonomy" id="1121338"/>
    <lineage>
        <taxon>Bacteria</taxon>
        <taxon>Bacillati</taxon>
        <taxon>Bacillota</taxon>
        <taxon>Clostridia</taxon>
        <taxon>Eubacteriales</taxon>
        <taxon>Clostridiaceae</taxon>
        <taxon>Clostridium</taxon>
    </lineage>
</organism>
<feature type="binding site" evidence="8">
    <location>
        <position position="230"/>
    </location>
    <ligand>
        <name>Zn(2+)</name>
        <dbReference type="ChEBI" id="CHEBI:29105"/>
        <label>2</label>
        <note>catalytic</note>
    </ligand>
</feature>
<keyword evidence="6 8" id="KW-0378">Hydrolase</keyword>
<feature type="binding site" evidence="8">
    <location>
        <position position="85"/>
    </location>
    <ligand>
        <name>Zn(2+)</name>
        <dbReference type="ChEBI" id="CHEBI:29105"/>
        <label>1</label>
        <note>catalytic</note>
    </ligand>
</feature>
<keyword evidence="4 8" id="KW-0479">Metal-binding</keyword>
<dbReference type="PATRIC" id="fig|1121338.3.peg.2129"/>
<comment type="caution">
    <text evidence="10">The sequence shown here is derived from an EMBL/GenBank/DDBJ whole genome shotgun (WGS) entry which is preliminary data.</text>
</comment>
<evidence type="ECO:0000256" key="5">
    <source>
        <dbReference type="ARBA" id="ARBA00022759"/>
    </source>
</evidence>
<dbReference type="Gene3D" id="3.60.15.10">
    <property type="entry name" value="Ribonuclease Z/Hydroxyacylglutathione hydrolase-like"/>
    <property type="match status" value="1"/>
</dbReference>
<evidence type="ECO:0000256" key="3">
    <source>
        <dbReference type="ARBA" id="ARBA00022722"/>
    </source>
</evidence>
<evidence type="ECO:0000256" key="7">
    <source>
        <dbReference type="ARBA" id="ARBA00022833"/>
    </source>
</evidence>
<keyword evidence="11" id="KW-1185">Reference proteome</keyword>
<keyword evidence="5 8" id="KW-0255">Endonuclease</keyword>
<dbReference type="EC" id="3.1.26.11" evidence="8"/>
<feature type="binding site" evidence="8">
    <location>
        <position position="89"/>
    </location>
    <ligand>
        <name>Zn(2+)</name>
        <dbReference type="ChEBI" id="CHEBI:29105"/>
        <label>2</label>
        <note>catalytic</note>
    </ligand>
</feature>
<dbReference type="AlphaFoldDB" id="A0A151B2Q0"/>
<sequence>MNVTTIIINAKYISIFCTPGVILFMLRLSLLGTGGMVPMPNRFLTSLLLSCGGKMILIDCGEGTQISLKSLGWGIKNIDIICITHFHADHTAGLPGLLSTIGNSGRTETLTIIGPPGVKSVVECLTVIAPITYPLEFVEIPIEGLRNYTHGDFTINTIWLEHHIPCASYSIEIKRSRKFNREKAENNNIPIKFWNKLRNGEIIEYNNKTFTPDMVLGETRKGIKICYSTDTRPVPEMIPFIENADLFVCEGMYGDDNDFEKAYSKKHMLFSEAANLAKEGNVKELWLTHFSPALVNPSEYIDFAKNIFDNVIVGTDRMVKELSFK</sequence>
<dbReference type="SUPFAM" id="SSF56281">
    <property type="entry name" value="Metallo-hydrolase/oxidoreductase"/>
    <property type="match status" value="1"/>
</dbReference>
<dbReference type="PANTHER" id="PTHR46018:SF2">
    <property type="entry name" value="ZINC PHOSPHODIESTERASE ELAC PROTEIN 1"/>
    <property type="match status" value="1"/>
</dbReference>